<keyword evidence="3" id="KW-1185">Reference proteome</keyword>
<dbReference type="RefSeq" id="WP_160860730.1">
    <property type="nucleotide sequence ID" value="NZ_WUMK01000007.1"/>
</dbReference>
<feature type="compositionally biased region" description="Polar residues" evidence="1">
    <location>
        <begin position="1"/>
        <end position="17"/>
    </location>
</feature>
<accession>A0A6N8SDP2</accession>
<proteinExistence type="predicted"/>
<dbReference type="AlphaFoldDB" id="A0A6N8SDP2"/>
<dbReference type="Proteomes" id="UP000435802">
    <property type="component" value="Unassembled WGS sequence"/>
</dbReference>
<feature type="region of interest" description="Disordered" evidence="1">
    <location>
        <begin position="1"/>
        <end position="35"/>
    </location>
</feature>
<sequence length="81" mass="9036">MRNSRNTKISIKDSSVYSEEFGMTGGEEESPTKLSGRWENLPFAVFLLSAEMAFSHQAFEKTGNDDTKIDPAHPQPSPTEE</sequence>
<name>A0A6N8SDP2_9HYPH</name>
<dbReference type="EMBL" id="WUMK01000007">
    <property type="protein sequence ID" value="MXN47194.1"/>
    <property type="molecule type" value="Genomic_DNA"/>
</dbReference>
<evidence type="ECO:0000256" key="1">
    <source>
        <dbReference type="SAM" id="MobiDB-lite"/>
    </source>
</evidence>
<protein>
    <submittedName>
        <fullName evidence="2">Uncharacterized protein</fullName>
    </submittedName>
</protein>
<comment type="caution">
    <text evidence="2">The sequence shown here is derived from an EMBL/GenBank/DDBJ whole genome shotgun (WGS) entry which is preliminary data.</text>
</comment>
<feature type="compositionally biased region" description="Basic and acidic residues" evidence="1">
    <location>
        <begin position="58"/>
        <end position="71"/>
    </location>
</feature>
<evidence type="ECO:0000313" key="2">
    <source>
        <dbReference type="EMBL" id="MXN47194.1"/>
    </source>
</evidence>
<gene>
    <name evidence="2" type="ORF">GR138_18515</name>
</gene>
<feature type="region of interest" description="Disordered" evidence="1">
    <location>
        <begin position="58"/>
        <end position="81"/>
    </location>
</feature>
<evidence type="ECO:0000313" key="3">
    <source>
        <dbReference type="Proteomes" id="UP000435802"/>
    </source>
</evidence>
<organism evidence="2 3">
    <name type="scientific">Shinella kummerowiae</name>
    <dbReference type="NCBI Taxonomy" id="417745"/>
    <lineage>
        <taxon>Bacteria</taxon>
        <taxon>Pseudomonadati</taxon>
        <taxon>Pseudomonadota</taxon>
        <taxon>Alphaproteobacteria</taxon>
        <taxon>Hyphomicrobiales</taxon>
        <taxon>Rhizobiaceae</taxon>
        <taxon>Shinella</taxon>
    </lineage>
</organism>
<reference evidence="2 3" key="1">
    <citation type="submission" date="2019-12" db="EMBL/GenBank/DDBJ databases">
        <title>Shinella kummerowiae sp. nov., a symbiotic bacterium isolated from root nodules of the herbal legume Kummerowia stipulacea.</title>
        <authorList>
            <person name="Gao J."/>
        </authorList>
    </citation>
    <scope>NUCLEOTIDE SEQUENCE [LARGE SCALE GENOMIC DNA]</scope>
    <source>
        <strain evidence="2 3">CCBAU 25048</strain>
    </source>
</reference>